<evidence type="ECO:0000256" key="6">
    <source>
        <dbReference type="ARBA" id="ARBA00023098"/>
    </source>
</evidence>
<keyword evidence="7" id="KW-0325">Glycoprotein</keyword>
<evidence type="ECO:0000256" key="2">
    <source>
        <dbReference type="ARBA" id="ARBA00013274"/>
    </source>
</evidence>
<dbReference type="RefSeq" id="XP_013286860.1">
    <property type="nucleotide sequence ID" value="XM_013431406.1"/>
</dbReference>
<dbReference type="GO" id="GO:0004623">
    <property type="term" value="F:phospholipase A2 activity"/>
    <property type="evidence" value="ECO:0007669"/>
    <property type="project" value="TreeGrafter"/>
</dbReference>
<dbReference type="AlphaFoldDB" id="A0A0D2F8X5"/>
<dbReference type="GO" id="GO:0005783">
    <property type="term" value="C:endoplasmic reticulum"/>
    <property type="evidence" value="ECO:0007669"/>
    <property type="project" value="TreeGrafter"/>
</dbReference>
<keyword evidence="3 10" id="KW-0732">Signal</keyword>
<dbReference type="Proteomes" id="UP000053029">
    <property type="component" value="Unassembled WGS sequence"/>
</dbReference>
<dbReference type="EMBL" id="KN846970">
    <property type="protein sequence ID" value="KIW83052.1"/>
    <property type="molecule type" value="Genomic_DNA"/>
</dbReference>
<feature type="signal peptide" evidence="10">
    <location>
        <begin position="1"/>
        <end position="19"/>
    </location>
</feature>
<dbReference type="PANTHER" id="PTHR10728">
    <property type="entry name" value="CYTOSOLIC PHOSPHOLIPASE A2"/>
    <property type="match status" value="1"/>
</dbReference>
<dbReference type="GO" id="GO:0005829">
    <property type="term" value="C:cytosol"/>
    <property type="evidence" value="ECO:0007669"/>
    <property type="project" value="TreeGrafter"/>
</dbReference>
<gene>
    <name evidence="12" type="ORF">Z517_02295</name>
</gene>
<evidence type="ECO:0000256" key="7">
    <source>
        <dbReference type="ARBA" id="ARBA00023180"/>
    </source>
</evidence>
<dbReference type="STRING" id="1442368.A0A0D2F8X5"/>
<dbReference type="InterPro" id="IPR016035">
    <property type="entry name" value="Acyl_Trfase/lysoPLipase"/>
</dbReference>
<proteinExistence type="inferred from homology"/>
<name>A0A0D2F8X5_9EURO</name>
<dbReference type="PROSITE" id="PS51210">
    <property type="entry name" value="PLA2C"/>
    <property type="match status" value="1"/>
</dbReference>
<dbReference type="SUPFAM" id="SSF52151">
    <property type="entry name" value="FabD/lysophospholipase-like"/>
    <property type="match status" value="1"/>
</dbReference>
<keyword evidence="5 9" id="KW-0442">Lipid degradation</keyword>
<keyword evidence="6 9" id="KW-0443">Lipid metabolism</keyword>
<evidence type="ECO:0000313" key="13">
    <source>
        <dbReference type="Proteomes" id="UP000053029"/>
    </source>
</evidence>
<evidence type="ECO:0000256" key="4">
    <source>
        <dbReference type="ARBA" id="ARBA00022801"/>
    </source>
</evidence>
<feature type="domain" description="PLA2c" evidence="11">
    <location>
        <begin position="55"/>
        <end position="603"/>
    </location>
</feature>
<evidence type="ECO:0000256" key="3">
    <source>
        <dbReference type="ARBA" id="ARBA00022729"/>
    </source>
</evidence>
<dbReference type="GO" id="GO:0004622">
    <property type="term" value="F:phosphatidylcholine lysophospholipase activity"/>
    <property type="evidence" value="ECO:0007669"/>
    <property type="project" value="UniProtKB-EC"/>
</dbReference>
<keyword evidence="4 9" id="KW-0378">Hydrolase</keyword>
<protein>
    <recommendedName>
        <fullName evidence="2 10">Lysophospholipase</fullName>
        <ecNumber evidence="2 10">3.1.1.5</ecNumber>
    </recommendedName>
</protein>
<evidence type="ECO:0000256" key="9">
    <source>
        <dbReference type="PROSITE-ProRule" id="PRU00555"/>
    </source>
</evidence>
<dbReference type="EC" id="3.1.1.5" evidence="2 10"/>
<reference evidence="12 13" key="1">
    <citation type="submission" date="2015-01" db="EMBL/GenBank/DDBJ databases">
        <title>The Genome Sequence of Fonsecaea pedrosoi CBS 271.37.</title>
        <authorList>
            <consortium name="The Broad Institute Genomics Platform"/>
            <person name="Cuomo C."/>
            <person name="de Hoog S."/>
            <person name="Gorbushina A."/>
            <person name="Stielow B."/>
            <person name="Teixiera M."/>
            <person name="Abouelleil A."/>
            <person name="Chapman S.B."/>
            <person name="Priest M."/>
            <person name="Young S.K."/>
            <person name="Wortman J."/>
            <person name="Nusbaum C."/>
            <person name="Birren B."/>
        </authorList>
    </citation>
    <scope>NUCLEOTIDE SEQUENCE [LARGE SCALE GENOMIC DNA]</scope>
    <source>
        <strain evidence="12 13">CBS 271.37</strain>
    </source>
</reference>
<evidence type="ECO:0000259" key="11">
    <source>
        <dbReference type="PROSITE" id="PS51210"/>
    </source>
</evidence>
<dbReference type="SMART" id="SM00022">
    <property type="entry name" value="PLAc"/>
    <property type="match status" value="1"/>
</dbReference>
<dbReference type="PANTHER" id="PTHR10728:SF33">
    <property type="entry name" value="LYSOPHOSPHOLIPASE 1-RELATED"/>
    <property type="match status" value="1"/>
</dbReference>
<feature type="chain" id="PRO_5005112508" description="Lysophospholipase" evidence="10">
    <location>
        <begin position="20"/>
        <end position="646"/>
    </location>
</feature>
<evidence type="ECO:0000256" key="8">
    <source>
        <dbReference type="ARBA" id="ARBA00049531"/>
    </source>
</evidence>
<accession>A0A0D2F8X5</accession>
<dbReference type="InterPro" id="IPR002642">
    <property type="entry name" value="LysoPLipase_cat_dom"/>
</dbReference>
<sequence>MKFALLAVIASTVAAGVDAHAISLENDLVDTLVAVENLRRSLPNSPQGYTPTFQNCPPNAPVVRSAASLSPNETEWLQKRRNNTVAPMRDLLSRLNIQGFDASQYIDRVANNVSALPNIGISVSGGGWRALLNGAGALKAFDSRTANNTNQGKLGGLLQSATYISGLSGGSWLVGSLFINNFSSVEALQAETSGSVWEFGNNVIEGPEKSGIQIFNTAEYYANLVSDIGGKSDAGFDTSLTDLWGRGLSYQLINATDGGPAYTWSSIGISAPFLNADTPYPIIIADSRAPGETLISSNATIYEFNPYEMGTWDPTSFGFVPMNHLGTNWTAGRVPANEKCVVGFDNAGFLMGTSSSLFNQFILNLNGTGVPDSLRSLVADILTGLGEDNNDIADYTPNPFYQYNPLTNPAANSSRLTLVDGGEDLQNIPLHPLIQPNRQVDVIFAVDSSADTTFSWPNGTSLVATYERSLSAMANGTIFPSVPDVNTFVNLGLNTRPTFFGCDTSNFTSGSNIPPLVVYIPNSPYVTFSNISTFQLSTNNTQRDAIILNGQNVATMANGTRDATWPTCVACAILSRSMERTNTEVPQACTSCFNNFCWDGSLNSTEPVNYAPEPLLQAENLESGSPRLLPRWAFAAAAIALGYHSL</sequence>
<dbReference type="Pfam" id="PF01735">
    <property type="entry name" value="PLA2_B"/>
    <property type="match status" value="1"/>
</dbReference>
<evidence type="ECO:0000256" key="10">
    <source>
        <dbReference type="RuleBase" id="RU362103"/>
    </source>
</evidence>
<dbReference type="Gene3D" id="3.40.1090.10">
    <property type="entry name" value="Cytosolic phospholipase A2 catalytic domain"/>
    <property type="match status" value="1"/>
</dbReference>
<evidence type="ECO:0000256" key="5">
    <source>
        <dbReference type="ARBA" id="ARBA00022963"/>
    </source>
</evidence>
<dbReference type="FunFam" id="3.40.1090.10:FF:000010">
    <property type="entry name" value="Lysophospholipase"/>
    <property type="match status" value="1"/>
</dbReference>
<organism evidence="12 13">
    <name type="scientific">Fonsecaea pedrosoi CBS 271.37</name>
    <dbReference type="NCBI Taxonomy" id="1442368"/>
    <lineage>
        <taxon>Eukaryota</taxon>
        <taxon>Fungi</taxon>
        <taxon>Dikarya</taxon>
        <taxon>Ascomycota</taxon>
        <taxon>Pezizomycotina</taxon>
        <taxon>Eurotiomycetes</taxon>
        <taxon>Chaetothyriomycetidae</taxon>
        <taxon>Chaetothyriales</taxon>
        <taxon>Herpotrichiellaceae</taxon>
        <taxon>Fonsecaea</taxon>
    </lineage>
</organism>
<evidence type="ECO:0000313" key="12">
    <source>
        <dbReference type="EMBL" id="KIW83052.1"/>
    </source>
</evidence>
<comment type="similarity">
    <text evidence="1 10">Belongs to the lysophospholipase family.</text>
</comment>
<comment type="catalytic activity">
    <reaction evidence="8 10">
        <text>a 1-acyl-sn-glycero-3-phosphocholine + H2O = sn-glycerol 3-phosphocholine + a fatty acid + H(+)</text>
        <dbReference type="Rhea" id="RHEA:15177"/>
        <dbReference type="ChEBI" id="CHEBI:15377"/>
        <dbReference type="ChEBI" id="CHEBI:15378"/>
        <dbReference type="ChEBI" id="CHEBI:16870"/>
        <dbReference type="ChEBI" id="CHEBI:28868"/>
        <dbReference type="ChEBI" id="CHEBI:58168"/>
        <dbReference type="EC" id="3.1.1.5"/>
    </reaction>
</comment>
<keyword evidence="13" id="KW-1185">Reference proteome</keyword>
<dbReference type="VEuPathDB" id="FungiDB:Z517_02295"/>
<dbReference type="GO" id="GO:0046475">
    <property type="term" value="P:glycerophospholipid catabolic process"/>
    <property type="evidence" value="ECO:0007669"/>
    <property type="project" value="TreeGrafter"/>
</dbReference>
<dbReference type="HOGENOM" id="CLU_014602_0_0_1"/>
<dbReference type="GeneID" id="25301785"/>
<dbReference type="OrthoDB" id="4084751at2759"/>
<evidence type="ECO:0000256" key="1">
    <source>
        <dbReference type="ARBA" id="ARBA00008780"/>
    </source>
</evidence>